<evidence type="ECO:0000313" key="3">
    <source>
        <dbReference type="EMBL" id="AVO38388.1"/>
    </source>
</evidence>
<accession>A0A2S0MR75</accession>
<gene>
    <name evidence="3" type="ORF">C6Y53_12285</name>
</gene>
<sequence length="312" mass="33075">MPETPRKSHLSTALGVYDRAPRQPVTGYEAAAALLSLAWLGLTLALGLVPAPDAAGYVVAVLPLGLIWITALALRHARETQAELDRLRAVVDALRQTHLLQRQTRAAGGGPATRTTAAASPAPEPAAAGDAAIPATDGAVAEQGALALDPPAPPPVPLPADDFLRALNFPESAADVDGFAALSRARRNRVAAQLLQAAEDVLTLLSQEGVYMDDLRPDTVRPEIWRQFAQGQRGPAVSALGSVRDPDTLDPVSARMKADPIFRDVAHHFLRLFDRMLANLEPVATDGELVELANTRTARAFILLSRVAGAFD</sequence>
<evidence type="ECO:0000256" key="2">
    <source>
        <dbReference type="SAM" id="Phobius"/>
    </source>
</evidence>
<reference evidence="4" key="1">
    <citation type="submission" date="2018-03" db="EMBL/GenBank/DDBJ databases">
        <title>Genomic analysis of the strain SH-1 isolated from shrimp intestine.</title>
        <authorList>
            <person name="Kim Y.-S."/>
            <person name="Kim S.-E."/>
            <person name="Kim K.-H."/>
        </authorList>
    </citation>
    <scope>NUCLEOTIDE SEQUENCE [LARGE SCALE GENOMIC DNA]</scope>
    <source>
        <strain evidence="4">SH-1</strain>
    </source>
</reference>
<keyword evidence="2" id="KW-0812">Transmembrane</keyword>
<keyword evidence="2" id="KW-1133">Transmembrane helix</keyword>
<dbReference type="RefSeq" id="WP_106472702.1">
    <property type="nucleotide sequence ID" value="NZ_CP027665.1"/>
</dbReference>
<name>A0A2S0MR75_9RHOB</name>
<dbReference type="KEGG" id="thas:C6Y53_12285"/>
<keyword evidence="4" id="KW-1185">Reference proteome</keyword>
<dbReference type="Proteomes" id="UP000237655">
    <property type="component" value="Chromosome"/>
</dbReference>
<keyword evidence="2" id="KW-0472">Membrane</keyword>
<evidence type="ECO:0000313" key="4">
    <source>
        <dbReference type="Proteomes" id="UP000237655"/>
    </source>
</evidence>
<organism evidence="3 4">
    <name type="scientific">Pukyongiella litopenaei</name>
    <dbReference type="NCBI Taxonomy" id="2605946"/>
    <lineage>
        <taxon>Bacteria</taxon>
        <taxon>Pseudomonadati</taxon>
        <taxon>Pseudomonadota</taxon>
        <taxon>Alphaproteobacteria</taxon>
        <taxon>Rhodobacterales</taxon>
        <taxon>Paracoccaceae</taxon>
        <taxon>Pukyongiella</taxon>
    </lineage>
</organism>
<feature type="compositionally biased region" description="Low complexity" evidence="1">
    <location>
        <begin position="112"/>
        <end position="131"/>
    </location>
</feature>
<proteinExistence type="predicted"/>
<feature type="transmembrane region" description="Helical" evidence="2">
    <location>
        <begin position="28"/>
        <end position="48"/>
    </location>
</feature>
<protein>
    <submittedName>
        <fullName evidence="3">Uncharacterized protein</fullName>
    </submittedName>
</protein>
<dbReference type="EMBL" id="CP027665">
    <property type="protein sequence ID" value="AVO38388.1"/>
    <property type="molecule type" value="Genomic_DNA"/>
</dbReference>
<feature type="transmembrane region" description="Helical" evidence="2">
    <location>
        <begin position="54"/>
        <end position="74"/>
    </location>
</feature>
<evidence type="ECO:0000256" key="1">
    <source>
        <dbReference type="SAM" id="MobiDB-lite"/>
    </source>
</evidence>
<dbReference type="AlphaFoldDB" id="A0A2S0MR75"/>
<feature type="region of interest" description="Disordered" evidence="1">
    <location>
        <begin position="103"/>
        <end position="131"/>
    </location>
</feature>